<keyword evidence="1" id="KW-0963">Cytoplasm</keyword>
<keyword evidence="3 7" id="KW-0479">Metal-binding</keyword>
<sequence length="267" mass="30282">MQLPLIDIGANLTNKAFRDDLEEVLQRASEQGVQHIVITGTCVKSSAEATQLAEQYPGLLYATAGIHPHDAKDFSSSSRPDILALSQHPSVKAIGECGLDFNRMFSSKEQQIAAFEQQIEIAIEQQLPLFLHERDAHKEQWEIIASYRDQIPAAVIHCFTGDKREAFRYLDLDLYIGITGWICDERRGHHLHNFVGDIPLNRLMIETDAPYLIPRVKPKPKLASSRRNEPCTLPYVLQEISRHRRESLEQIAQATSNNAIRFFALND</sequence>
<evidence type="ECO:0000256" key="3">
    <source>
        <dbReference type="ARBA" id="ARBA00022723"/>
    </source>
</evidence>
<evidence type="ECO:0000256" key="7">
    <source>
        <dbReference type="PIRSR" id="PIRSR005902-1"/>
    </source>
</evidence>
<gene>
    <name evidence="8" type="ORF">BST96_17080</name>
</gene>
<keyword evidence="5" id="KW-0269">Exonuclease</keyword>
<keyword evidence="2" id="KW-0540">Nuclease</keyword>
<dbReference type="Pfam" id="PF01026">
    <property type="entry name" value="TatD_DNase"/>
    <property type="match status" value="1"/>
</dbReference>
<evidence type="ECO:0000256" key="4">
    <source>
        <dbReference type="ARBA" id="ARBA00022801"/>
    </source>
</evidence>
<feature type="binding site" evidence="7">
    <location>
        <position position="132"/>
    </location>
    <ligand>
        <name>a divalent metal cation</name>
        <dbReference type="ChEBI" id="CHEBI:60240"/>
        <label>2</label>
    </ligand>
</feature>
<dbReference type="GO" id="GO:0004527">
    <property type="term" value="F:exonuclease activity"/>
    <property type="evidence" value="ECO:0007669"/>
    <property type="project" value="UniProtKB-KW"/>
</dbReference>
<evidence type="ECO:0000256" key="5">
    <source>
        <dbReference type="ARBA" id="ARBA00022839"/>
    </source>
</evidence>
<protein>
    <submittedName>
        <fullName evidence="8">Hydrolase TatD</fullName>
    </submittedName>
</protein>
<name>A0A1X9NC97_9GAMM</name>
<dbReference type="KEGG" id="osg:BST96_17080"/>
<keyword evidence="4 8" id="KW-0378">Hydrolase</keyword>
<dbReference type="EMBL" id="CP019343">
    <property type="protein sequence ID" value="ARN75668.1"/>
    <property type="molecule type" value="Genomic_DNA"/>
</dbReference>
<dbReference type="SUPFAM" id="SSF51556">
    <property type="entry name" value="Metallo-dependent hydrolases"/>
    <property type="match status" value="1"/>
</dbReference>
<dbReference type="FunFam" id="3.20.20.140:FF:000018">
    <property type="entry name" value="3'-5' ssDNA/RNA exonuclease TatD"/>
    <property type="match status" value="1"/>
</dbReference>
<feature type="binding site" evidence="7">
    <location>
        <position position="157"/>
    </location>
    <ligand>
        <name>a divalent metal cation</name>
        <dbReference type="ChEBI" id="CHEBI:60240"/>
        <label>2</label>
    </ligand>
</feature>
<evidence type="ECO:0000313" key="8">
    <source>
        <dbReference type="EMBL" id="ARN75668.1"/>
    </source>
</evidence>
<keyword evidence="6" id="KW-0460">Magnesium</keyword>
<evidence type="ECO:0000313" key="9">
    <source>
        <dbReference type="Proteomes" id="UP000193450"/>
    </source>
</evidence>
<dbReference type="Proteomes" id="UP000193450">
    <property type="component" value="Chromosome"/>
</dbReference>
<dbReference type="InterPro" id="IPR032466">
    <property type="entry name" value="Metal_Hydrolase"/>
</dbReference>
<dbReference type="GO" id="GO:0046872">
    <property type="term" value="F:metal ion binding"/>
    <property type="evidence" value="ECO:0007669"/>
    <property type="project" value="UniProtKB-KW"/>
</dbReference>
<dbReference type="PANTHER" id="PTHR10060">
    <property type="entry name" value="TATD FAMILY DEOXYRIBONUCLEASE"/>
    <property type="match status" value="1"/>
</dbReference>
<accession>A0A1X9NC97</accession>
<evidence type="ECO:0000256" key="2">
    <source>
        <dbReference type="ARBA" id="ARBA00022722"/>
    </source>
</evidence>
<feature type="binding site" evidence="7">
    <location>
        <position position="96"/>
    </location>
    <ligand>
        <name>a divalent metal cation</name>
        <dbReference type="ChEBI" id="CHEBI:60240"/>
        <label>1</label>
    </ligand>
</feature>
<organism evidence="8 9">
    <name type="scientific">Oceanicoccus sagamiensis</name>
    <dbReference type="NCBI Taxonomy" id="716816"/>
    <lineage>
        <taxon>Bacteria</taxon>
        <taxon>Pseudomonadati</taxon>
        <taxon>Pseudomonadota</taxon>
        <taxon>Gammaproteobacteria</taxon>
        <taxon>Cellvibrionales</taxon>
        <taxon>Spongiibacteraceae</taxon>
        <taxon>Oceanicoccus</taxon>
    </lineage>
</organism>
<dbReference type="PANTHER" id="PTHR10060:SF15">
    <property type="entry name" value="DEOXYRIBONUCLEASE TATDN1"/>
    <property type="match status" value="1"/>
</dbReference>
<dbReference type="InterPro" id="IPR001130">
    <property type="entry name" value="TatD-like"/>
</dbReference>
<proteinExistence type="predicted"/>
<evidence type="ECO:0000256" key="6">
    <source>
        <dbReference type="ARBA" id="ARBA00022842"/>
    </source>
</evidence>
<dbReference type="InterPro" id="IPR050891">
    <property type="entry name" value="TatD-type_Hydrolase"/>
</dbReference>
<reference evidence="8 9" key="1">
    <citation type="submission" date="2016-11" db="EMBL/GenBank/DDBJ databases">
        <title>Trade-off between light-utilization and light-protection in marine flavobacteria.</title>
        <authorList>
            <person name="Kumagai Y."/>
        </authorList>
    </citation>
    <scope>NUCLEOTIDE SEQUENCE [LARGE SCALE GENOMIC DNA]</scope>
    <source>
        <strain evidence="8 9">NBRC 107125</strain>
    </source>
</reference>
<dbReference type="CDD" id="cd01310">
    <property type="entry name" value="TatD_DNAse"/>
    <property type="match status" value="1"/>
</dbReference>
<dbReference type="RefSeq" id="WP_085759855.1">
    <property type="nucleotide sequence ID" value="NZ_CP019343.1"/>
</dbReference>
<dbReference type="STRING" id="716816.BST96_17080"/>
<dbReference type="Gene3D" id="3.20.20.140">
    <property type="entry name" value="Metal-dependent hydrolases"/>
    <property type="match status" value="1"/>
</dbReference>
<feature type="binding site" evidence="7">
    <location>
        <position position="208"/>
    </location>
    <ligand>
        <name>a divalent metal cation</name>
        <dbReference type="ChEBI" id="CHEBI:60240"/>
        <label>1</label>
    </ligand>
</feature>
<dbReference type="PIRSF" id="PIRSF005902">
    <property type="entry name" value="DNase_TatD"/>
    <property type="match status" value="1"/>
</dbReference>
<keyword evidence="9" id="KW-1185">Reference proteome</keyword>
<evidence type="ECO:0000256" key="1">
    <source>
        <dbReference type="ARBA" id="ARBA00022490"/>
    </source>
</evidence>
<dbReference type="OrthoDB" id="9810005at2"/>
<dbReference type="AlphaFoldDB" id="A0A1X9NC97"/>